<evidence type="ECO:0000313" key="1">
    <source>
        <dbReference type="EMBL" id="RMP10265.1"/>
    </source>
</evidence>
<sequence length="61" mass="6106">MQVTAEGVGLGGDFIDLLGHIGDPVKGQTSACMNGCPGVGELYLSGGQSSHFGLTLPLSSQ</sequence>
<proteinExistence type="predicted"/>
<organism evidence="1 2">
    <name type="scientific">Pseudomonas syringae pv. persicae</name>
    <dbReference type="NCBI Taxonomy" id="237306"/>
    <lineage>
        <taxon>Bacteria</taxon>
        <taxon>Pseudomonadati</taxon>
        <taxon>Pseudomonadota</taxon>
        <taxon>Gammaproteobacteria</taxon>
        <taxon>Pseudomonadales</taxon>
        <taxon>Pseudomonadaceae</taxon>
        <taxon>Pseudomonas</taxon>
    </lineage>
</organism>
<comment type="caution">
    <text evidence="1">The sequence shown here is derived from an EMBL/GenBank/DDBJ whole genome shotgun (WGS) entry which is preliminary data.</text>
</comment>
<accession>A0A3M4AV96</accession>
<dbReference type="Proteomes" id="UP000281604">
    <property type="component" value="Unassembled WGS sequence"/>
</dbReference>
<evidence type="ECO:0000313" key="2">
    <source>
        <dbReference type="Proteomes" id="UP000281604"/>
    </source>
</evidence>
<dbReference type="EMBL" id="RBQE01000178">
    <property type="protein sequence ID" value="RMP10265.1"/>
    <property type="molecule type" value="Genomic_DNA"/>
</dbReference>
<dbReference type="AlphaFoldDB" id="A0A3M4AV96"/>
<protein>
    <submittedName>
        <fullName evidence="1">Uncharacterized protein</fullName>
    </submittedName>
</protein>
<reference evidence="1 2" key="1">
    <citation type="submission" date="2018-08" db="EMBL/GenBank/DDBJ databases">
        <title>Recombination of ecologically and evolutionarily significant loci maintains genetic cohesion in the Pseudomonas syringae species complex.</title>
        <authorList>
            <person name="Dillon M."/>
            <person name="Thakur S."/>
            <person name="Almeida R.N.D."/>
            <person name="Weir B.S."/>
            <person name="Guttman D.S."/>
        </authorList>
    </citation>
    <scope>NUCLEOTIDE SEQUENCE [LARGE SCALE GENOMIC DNA]</scope>
    <source>
        <strain evidence="1 2">ICMP 3706</strain>
    </source>
</reference>
<name>A0A3M4AV96_9PSED</name>
<gene>
    <name evidence="1" type="ORF">ALQ30_200123</name>
</gene>